<feature type="non-terminal residue" evidence="1">
    <location>
        <position position="1"/>
    </location>
</feature>
<evidence type="ECO:0000313" key="2">
    <source>
        <dbReference type="Proteomes" id="UP001162483"/>
    </source>
</evidence>
<dbReference type="EMBL" id="CATNWA010017927">
    <property type="protein sequence ID" value="CAI9604097.1"/>
    <property type="molecule type" value="Genomic_DNA"/>
</dbReference>
<name>A0ABN9G5G5_9NEOB</name>
<reference evidence="1" key="1">
    <citation type="submission" date="2023-05" db="EMBL/GenBank/DDBJ databases">
        <authorList>
            <person name="Stuckert A."/>
        </authorList>
    </citation>
    <scope>NUCLEOTIDE SEQUENCE</scope>
</reference>
<sequence length="94" mass="10468">SLAQVHRLLPFSLAQVHRLLPFSLAQVHRLLPFSLAQVYRLLPFSLAQVYRLLPYMHLSGLEESLLITASAMVGSPVYSLGLVQYTLRPPEGAV</sequence>
<dbReference type="Proteomes" id="UP001162483">
    <property type="component" value="Unassembled WGS sequence"/>
</dbReference>
<comment type="caution">
    <text evidence="1">The sequence shown here is derived from an EMBL/GenBank/DDBJ whole genome shotgun (WGS) entry which is preliminary data.</text>
</comment>
<evidence type="ECO:0000313" key="1">
    <source>
        <dbReference type="EMBL" id="CAI9604097.1"/>
    </source>
</evidence>
<gene>
    <name evidence="1" type="ORF">SPARVUS_LOCUS13417732</name>
</gene>
<protein>
    <submittedName>
        <fullName evidence="1">Uncharacterized protein</fullName>
    </submittedName>
</protein>
<organism evidence="1 2">
    <name type="scientific">Staurois parvus</name>
    <dbReference type="NCBI Taxonomy" id="386267"/>
    <lineage>
        <taxon>Eukaryota</taxon>
        <taxon>Metazoa</taxon>
        <taxon>Chordata</taxon>
        <taxon>Craniata</taxon>
        <taxon>Vertebrata</taxon>
        <taxon>Euteleostomi</taxon>
        <taxon>Amphibia</taxon>
        <taxon>Batrachia</taxon>
        <taxon>Anura</taxon>
        <taxon>Neobatrachia</taxon>
        <taxon>Ranoidea</taxon>
        <taxon>Ranidae</taxon>
        <taxon>Staurois</taxon>
    </lineage>
</organism>
<accession>A0ABN9G5G5</accession>
<proteinExistence type="predicted"/>
<keyword evidence="2" id="KW-1185">Reference proteome</keyword>